<accession>A0A4Q7ELX2</accession>
<dbReference type="Pfam" id="PF13302">
    <property type="entry name" value="Acetyltransf_3"/>
    <property type="match status" value="1"/>
</dbReference>
<dbReference type="Proteomes" id="UP000292459">
    <property type="component" value="Unassembled WGS sequence"/>
</dbReference>
<evidence type="ECO:0000313" key="3">
    <source>
        <dbReference type="Proteomes" id="UP000292459"/>
    </source>
</evidence>
<organism evidence="2 3">
    <name type="scientific">Leptolyngbya iicbica LK</name>
    <dbReference type="NCBI Taxonomy" id="2294035"/>
    <lineage>
        <taxon>Bacteria</taxon>
        <taxon>Bacillati</taxon>
        <taxon>Cyanobacteriota</taxon>
        <taxon>Cyanophyceae</taxon>
        <taxon>Leptolyngbyales</taxon>
        <taxon>Leptolyngbyaceae</taxon>
        <taxon>Leptolyngbya group</taxon>
        <taxon>Leptolyngbya</taxon>
        <taxon>Leptolyngbya iicbica</taxon>
    </lineage>
</organism>
<gene>
    <name evidence="2" type="ORF">DYY88_06185</name>
</gene>
<dbReference type="PROSITE" id="PS51186">
    <property type="entry name" value="GNAT"/>
    <property type="match status" value="1"/>
</dbReference>
<dbReference type="EMBL" id="QVFV01000001">
    <property type="protein sequence ID" value="RZM82799.1"/>
    <property type="molecule type" value="Genomic_DNA"/>
</dbReference>
<evidence type="ECO:0000313" key="2">
    <source>
        <dbReference type="EMBL" id="RZM82799.1"/>
    </source>
</evidence>
<sequence>MTPTDVQPFIFKCAPTPDLAALCLVGDRVILRSVEERDAAVMFAEFNAAVTRYMYPKPAEHLDETLEFIARSRAAMESQTELVLAITLSDDGFLGCCGVHLTQGPRSPELGIWIKQSAQGQGYGREAICTVARWLVQTLAFDYVIYPVDRANIASRKIPEALGGVVFREQVITALTGHVLDEVVYKISTATLSTRLAAAS</sequence>
<feature type="domain" description="N-acetyltransferase" evidence="1">
    <location>
        <begin position="29"/>
        <end position="190"/>
    </location>
</feature>
<dbReference type="InterPro" id="IPR016181">
    <property type="entry name" value="Acyl_CoA_acyltransferase"/>
</dbReference>
<keyword evidence="3" id="KW-1185">Reference proteome</keyword>
<dbReference type="AlphaFoldDB" id="A0A4Q7ELX2"/>
<dbReference type="GO" id="GO:0016747">
    <property type="term" value="F:acyltransferase activity, transferring groups other than amino-acyl groups"/>
    <property type="evidence" value="ECO:0007669"/>
    <property type="project" value="InterPro"/>
</dbReference>
<dbReference type="RefSeq" id="WP_044151101.1">
    <property type="nucleotide sequence ID" value="NZ_QVFV01000001.1"/>
</dbReference>
<dbReference type="InterPro" id="IPR051531">
    <property type="entry name" value="N-acetyltransferase"/>
</dbReference>
<comment type="caution">
    <text evidence="2">The sequence shown here is derived from an EMBL/GenBank/DDBJ whole genome shotgun (WGS) entry which is preliminary data.</text>
</comment>
<name>A0A4Q7ELX2_9CYAN</name>
<keyword evidence="2" id="KW-0808">Transferase</keyword>
<protein>
    <submittedName>
        <fullName evidence="2">N-acetyltransferase</fullName>
    </submittedName>
</protein>
<evidence type="ECO:0000259" key="1">
    <source>
        <dbReference type="PROSITE" id="PS51186"/>
    </source>
</evidence>
<dbReference type="PANTHER" id="PTHR43792">
    <property type="entry name" value="GNAT FAMILY, PUTATIVE (AFU_ORTHOLOGUE AFUA_3G00765)-RELATED-RELATED"/>
    <property type="match status" value="1"/>
</dbReference>
<reference evidence="2 3" key="1">
    <citation type="submission" date="2018-11" db="EMBL/GenBank/DDBJ databases">
        <title>Whole genome sequencing of an environmental sample.</title>
        <authorList>
            <person name="Sarangi A.N."/>
            <person name="Singh D."/>
            <person name="Tripathy S."/>
        </authorList>
    </citation>
    <scope>NUCLEOTIDE SEQUENCE [LARGE SCALE GENOMIC DNA]</scope>
    <source>
        <strain evidence="2 3">Lakshadweep</strain>
    </source>
</reference>
<dbReference type="InterPro" id="IPR000182">
    <property type="entry name" value="GNAT_dom"/>
</dbReference>
<dbReference type="OrthoDB" id="9799321at2"/>
<proteinExistence type="predicted"/>
<dbReference type="SUPFAM" id="SSF55729">
    <property type="entry name" value="Acyl-CoA N-acyltransferases (Nat)"/>
    <property type="match status" value="1"/>
</dbReference>
<dbReference type="Gene3D" id="3.40.630.30">
    <property type="match status" value="1"/>
</dbReference>